<organism evidence="1 2">
    <name type="scientific">Nocardia speluncae</name>
    <dbReference type="NCBI Taxonomy" id="419477"/>
    <lineage>
        <taxon>Bacteria</taxon>
        <taxon>Bacillati</taxon>
        <taxon>Actinomycetota</taxon>
        <taxon>Actinomycetes</taxon>
        <taxon>Mycobacteriales</taxon>
        <taxon>Nocardiaceae</taxon>
        <taxon>Nocardia</taxon>
    </lineage>
</organism>
<keyword evidence="2" id="KW-1185">Reference proteome</keyword>
<sequence>MSDFDREEAARVQEWIERLEAFVASLDGVEGDDAVDLAHDAFEAWQNLARSSLTEQSPSALLIFEALNVLAKVAVIVAVDWVETPDARDRHTPDSAQRLVKDGLEGVLRACKRWLSTGLPSSEDVRRRFAEAAAEVQESMCAMSERSAEMDAQDARADVDPYGAILIHNVPERPDIAAVFTKICSFTEEDNTRYAEAHDRLRRMIDSELSQHISDEGERLCDVLIGVLTELRDRQLSLNDFDAVDERRRRIRSALISFTAALQIHEYQTVRGARQILGLERSEVDKIKELFEEFKKKSFEYRWLEALRDALQHGDINAFNWNFKVSVRSEPEVTITVNRAFLLEFFKENRKKPWLNQRELENLTSDPSVLHMIASVQPVIGSLQEKLDKILYPDIAHDAATVRELISRFEGKEGVCCLQTGPGLTRRRLAPPHSRLAPRVLAFAENYGE</sequence>
<gene>
    <name evidence="1" type="ORF">HGA13_21465</name>
</gene>
<proteinExistence type="predicted"/>
<protein>
    <submittedName>
        <fullName evidence="1">Uncharacterized protein</fullName>
    </submittedName>
</protein>
<dbReference type="AlphaFoldDB" id="A0A846XLZ1"/>
<dbReference type="EMBL" id="JAAXOO010000005">
    <property type="protein sequence ID" value="NKY35620.1"/>
    <property type="molecule type" value="Genomic_DNA"/>
</dbReference>
<evidence type="ECO:0000313" key="2">
    <source>
        <dbReference type="Proteomes" id="UP000565715"/>
    </source>
</evidence>
<evidence type="ECO:0000313" key="1">
    <source>
        <dbReference type="EMBL" id="NKY35620.1"/>
    </source>
</evidence>
<reference evidence="1 2" key="1">
    <citation type="submission" date="2020-04" db="EMBL/GenBank/DDBJ databases">
        <title>MicrobeNet Type strains.</title>
        <authorList>
            <person name="Nicholson A.C."/>
        </authorList>
    </citation>
    <scope>NUCLEOTIDE SEQUENCE [LARGE SCALE GENOMIC DNA]</scope>
    <source>
        <strain evidence="1 2">DSM 45078</strain>
    </source>
</reference>
<dbReference type="Proteomes" id="UP000565715">
    <property type="component" value="Unassembled WGS sequence"/>
</dbReference>
<name>A0A846XLZ1_9NOCA</name>
<comment type="caution">
    <text evidence="1">The sequence shown here is derived from an EMBL/GenBank/DDBJ whole genome shotgun (WGS) entry which is preliminary data.</text>
</comment>
<dbReference type="RefSeq" id="WP_068047865.1">
    <property type="nucleotide sequence ID" value="NZ_JAAXOO010000005.1"/>
</dbReference>
<accession>A0A846XLZ1</accession>